<dbReference type="EC" id="3.5.1.2" evidence="7"/>
<dbReference type="Proteomes" id="UP001597042">
    <property type="component" value="Unassembled WGS sequence"/>
</dbReference>
<dbReference type="GO" id="GO:0036381">
    <property type="term" value="F:pyridoxal 5'-phosphate synthase (glutamine hydrolysing) activity"/>
    <property type="evidence" value="ECO:0007669"/>
    <property type="project" value="UniProtKB-EC"/>
</dbReference>
<keyword evidence="3 7" id="KW-0663">Pyridoxal phosphate</keyword>
<dbReference type="CDD" id="cd01749">
    <property type="entry name" value="GATase1_PB"/>
    <property type="match status" value="1"/>
</dbReference>
<dbReference type="PROSITE" id="PS51130">
    <property type="entry name" value="PDXT_SNO_2"/>
    <property type="match status" value="1"/>
</dbReference>
<dbReference type="SUPFAM" id="SSF52317">
    <property type="entry name" value="Class I glutamine amidotransferase-like"/>
    <property type="match status" value="1"/>
</dbReference>
<evidence type="ECO:0000256" key="5">
    <source>
        <dbReference type="ARBA" id="ARBA00023239"/>
    </source>
</evidence>
<comment type="similarity">
    <text evidence="1 7">Belongs to the glutaminase PdxT/SNO family.</text>
</comment>
<evidence type="ECO:0000313" key="8">
    <source>
        <dbReference type="EMBL" id="MFD0781547.1"/>
    </source>
</evidence>
<evidence type="ECO:0000256" key="1">
    <source>
        <dbReference type="ARBA" id="ARBA00008345"/>
    </source>
</evidence>
<dbReference type="PIRSF" id="PIRSF005639">
    <property type="entry name" value="Glut_amidoT_SNO"/>
    <property type="match status" value="1"/>
</dbReference>
<dbReference type="NCBIfam" id="TIGR03800">
    <property type="entry name" value="PLP_synth_Pdx2"/>
    <property type="match status" value="1"/>
</dbReference>
<keyword evidence="9" id="KW-1185">Reference proteome</keyword>
<evidence type="ECO:0000256" key="4">
    <source>
        <dbReference type="ARBA" id="ARBA00022962"/>
    </source>
</evidence>
<feature type="active site" description="Charge relay system" evidence="7">
    <location>
        <position position="177"/>
    </location>
</feature>
<dbReference type="PROSITE" id="PS01236">
    <property type="entry name" value="PDXT_SNO_1"/>
    <property type="match status" value="1"/>
</dbReference>
<accession>A0ABW2ZSB5</accession>
<feature type="binding site" evidence="7">
    <location>
        <position position="111"/>
    </location>
    <ligand>
        <name>L-glutamine</name>
        <dbReference type="ChEBI" id="CHEBI:58359"/>
    </ligand>
</feature>
<gene>
    <name evidence="7 8" type="primary">pdxT</name>
    <name evidence="8" type="ORF">ACFQZV_09620</name>
</gene>
<dbReference type="PANTHER" id="PTHR31559:SF0">
    <property type="entry name" value="PYRIDOXAL 5'-PHOSPHATE SYNTHASE SUBUNIT SNO1-RELATED"/>
    <property type="match status" value="1"/>
</dbReference>
<dbReference type="GO" id="GO:0004359">
    <property type="term" value="F:glutaminase activity"/>
    <property type="evidence" value="ECO:0007669"/>
    <property type="project" value="UniProtKB-EC"/>
</dbReference>
<dbReference type="Gene3D" id="3.40.50.880">
    <property type="match status" value="1"/>
</dbReference>
<keyword evidence="4 7" id="KW-0315">Glutamine amidotransferase</keyword>
<reference evidence="9" key="1">
    <citation type="journal article" date="2019" name="Int. J. Syst. Evol. Microbiol.">
        <title>The Global Catalogue of Microorganisms (GCM) 10K type strain sequencing project: providing services to taxonomists for standard genome sequencing and annotation.</title>
        <authorList>
            <consortium name="The Broad Institute Genomics Platform"/>
            <consortium name="The Broad Institute Genome Sequencing Center for Infectious Disease"/>
            <person name="Wu L."/>
            <person name="Ma J."/>
        </authorList>
    </citation>
    <scope>NUCLEOTIDE SEQUENCE [LARGE SCALE GENOMIC DNA]</scope>
    <source>
        <strain evidence="9">CCUG 50754</strain>
    </source>
</reference>
<keyword evidence="5 7" id="KW-0456">Lyase</keyword>
<dbReference type="EMBL" id="JBHTIM010000001">
    <property type="protein sequence ID" value="MFD0781547.1"/>
    <property type="molecule type" value="Genomic_DNA"/>
</dbReference>
<dbReference type="InterPro" id="IPR002161">
    <property type="entry name" value="PdxT/SNO"/>
</dbReference>
<sequence>MVTSPLIGVLALQGDVREHVRALEAIGARTMLVRTRAHIDEVDGLILPGGESSVIDKLARAFGLQDPIRRAIADGLPVYGTCAGMILLADRIVDGIVGQQSFGGVDMAVRRNAFGGQTESFETTLEAPAIGGAPVTAVFIRAPVVEESGPLVETVAHLPDGRAVAVRQGNLLATAFHPEVTEEHRFHEMFLAIVRSHVDGGDGTGARAPL</sequence>
<dbReference type="PANTHER" id="PTHR31559">
    <property type="entry name" value="PYRIDOXAL 5'-PHOSPHATE SYNTHASE SUBUNIT SNO"/>
    <property type="match status" value="1"/>
</dbReference>
<dbReference type="RefSeq" id="WP_378752001.1">
    <property type="nucleotide sequence ID" value="NZ_JBHSSV010000007.1"/>
</dbReference>
<feature type="binding site" evidence="7">
    <location>
        <begin position="140"/>
        <end position="141"/>
    </location>
    <ligand>
        <name>L-glutamine</name>
        <dbReference type="ChEBI" id="CHEBI:58359"/>
    </ligand>
</feature>
<comment type="caution">
    <text evidence="8">The sequence shown here is derived from an EMBL/GenBank/DDBJ whole genome shotgun (WGS) entry which is preliminary data.</text>
</comment>
<comment type="catalytic activity">
    <reaction evidence="6 7">
        <text>L-glutamine + H2O = L-glutamate + NH4(+)</text>
        <dbReference type="Rhea" id="RHEA:15889"/>
        <dbReference type="ChEBI" id="CHEBI:15377"/>
        <dbReference type="ChEBI" id="CHEBI:28938"/>
        <dbReference type="ChEBI" id="CHEBI:29985"/>
        <dbReference type="ChEBI" id="CHEBI:58359"/>
        <dbReference type="EC" id="3.5.1.2"/>
    </reaction>
</comment>
<proteinExistence type="inferred from homology"/>
<dbReference type="EC" id="4.3.3.6" evidence="7"/>
<dbReference type="Pfam" id="PF01174">
    <property type="entry name" value="SNO"/>
    <property type="match status" value="1"/>
</dbReference>
<name>A0ABW2ZSB5_9MICO</name>
<dbReference type="InterPro" id="IPR021196">
    <property type="entry name" value="PdxT/SNO_CS"/>
</dbReference>
<dbReference type="InterPro" id="IPR029062">
    <property type="entry name" value="Class_I_gatase-like"/>
</dbReference>
<dbReference type="PROSITE" id="PS51274">
    <property type="entry name" value="GATASE_COBBQ"/>
    <property type="match status" value="1"/>
</dbReference>
<dbReference type="HAMAP" id="MF_01615">
    <property type="entry name" value="PdxT"/>
    <property type="match status" value="1"/>
</dbReference>
<organism evidence="8 9">
    <name type="scientific">Microbacterium koreense</name>
    <dbReference type="NCBI Taxonomy" id="323761"/>
    <lineage>
        <taxon>Bacteria</taxon>
        <taxon>Bacillati</taxon>
        <taxon>Actinomycetota</taxon>
        <taxon>Actinomycetes</taxon>
        <taxon>Micrococcales</taxon>
        <taxon>Microbacteriaceae</taxon>
        <taxon>Microbacterium</taxon>
    </lineage>
</organism>
<evidence type="ECO:0000256" key="6">
    <source>
        <dbReference type="ARBA" id="ARBA00049534"/>
    </source>
</evidence>
<comment type="pathway">
    <text evidence="7">Cofactor biosynthesis; pyridoxal 5'-phosphate biosynthesis.</text>
</comment>
<protein>
    <recommendedName>
        <fullName evidence="7">Pyridoxal 5'-phosphate synthase subunit PdxT</fullName>
        <ecNumber evidence="7">4.3.3.6</ecNumber>
    </recommendedName>
    <alternativeName>
        <fullName evidence="7">Pdx2</fullName>
    </alternativeName>
    <alternativeName>
        <fullName evidence="7">Pyridoxal 5'-phosphate synthase glutaminase subunit</fullName>
        <ecNumber evidence="7">3.5.1.2</ecNumber>
    </alternativeName>
</protein>
<evidence type="ECO:0000256" key="7">
    <source>
        <dbReference type="HAMAP-Rule" id="MF_01615"/>
    </source>
</evidence>
<comment type="function">
    <text evidence="7">Catalyzes the hydrolysis of glutamine to glutamate and ammonia as part of the biosynthesis of pyridoxal 5'-phosphate. The resulting ammonia molecule is channeled to the active site of PdxS.</text>
</comment>
<feature type="active site" description="Charge relay system" evidence="7">
    <location>
        <position position="179"/>
    </location>
</feature>
<dbReference type="PROSITE" id="PS51273">
    <property type="entry name" value="GATASE_TYPE_1"/>
    <property type="match status" value="1"/>
</dbReference>
<keyword evidence="2 7" id="KW-0378">Hydrolase</keyword>
<comment type="catalytic activity">
    <reaction evidence="7">
        <text>aldehydo-D-ribose 5-phosphate + D-glyceraldehyde 3-phosphate + L-glutamine = pyridoxal 5'-phosphate + L-glutamate + phosphate + 3 H2O + H(+)</text>
        <dbReference type="Rhea" id="RHEA:31507"/>
        <dbReference type="ChEBI" id="CHEBI:15377"/>
        <dbReference type="ChEBI" id="CHEBI:15378"/>
        <dbReference type="ChEBI" id="CHEBI:29985"/>
        <dbReference type="ChEBI" id="CHEBI:43474"/>
        <dbReference type="ChEBI" id="CHEBI:58273"/>
        <dbReference type="ChEBI" id="CHEBI:58359"/>
        <dbReference type="ChEBI" id="CHEBI:59776"/>
        <dbReference type="ChEBI" id="CHEBI:597326"/>
        <dbReference type="EC" id="4.3.3.6"/>
    </reaction>
</comment>
<evidence type="ECO:0000313" key="9">
    <source>
        <dbReference type="Proteomes" id="UP001597042"/>
    </source>
</evidence>
<evidence type="ECO:0000256" key="3">
    <source>
        <dbReference type="ARBA" id="ARBA00022898"/>
    </source>
</evidence>
<comment type="subunit">
    <text evidence="7">In the presence of PdxS, forms a dodecamer of heterodimers. Only shows activity in the heterodimer.</text>
</comment>
<feature type="active site" description="Nucleophile" evidence="7">
    <location>
        <position position="82"/>
    </location>
</feature>
<evidence type="ECO:0000256" key="2">
    <source>
        <dbReference type="ARBA" id="ARBA00022801"/>
    </source>
</evidence>
<feature type="binding site" evidence="7">
    <location>
        <begin position="50"/>
        <end position="52"/>
    </location>
    <ligand>
        <name>L-glutamine</name>
        <dbReference type="ChEBI" id="CHEBI:58359"/>
    </ligand>
</feature>